<evidence type="ECO:0000313" key="2">
    <source>
        <dbReference type="EMBL" id="STG54472.1"/>
    </source>
</evidence>
<dbReference type="AlphaFoldDB" id="A0A376MVM8"/>
<dbReference type="Proteomes" id="UP000254817">
    <property type="component" value="Unassembled WGS sequence"/>
</dbReference>
<gene>
    <name evidence="2" type="primary">ydaY_2</name>
    <name evidence="2" type="ORF">NCTC11112_05054</name>
</gene>
<organism evidence="2 3">
    <name type="scientific">Escherichia coli</name>
    <dbReference type="NCBI Taxonomy" id="562"/>
    <lineage>
        <taxon>Bacteria</taxon>
        <taxon>Pseudomonadati</taxon>
        <taxon>Pseudomonadota</taxon>
        <taxon>Gammaproteobacteria</taxon>
        <taxon>Enterobacterales</taxon>
        <taxon>Enterobacteriaceae</taxon>
        <taxon>Escherichia</taxon>
    </lineage>
</organism>
<name>A0A376MVM8_ECOLX</name>
<accession>A0A376MVM8</accession>
<evidence type="ECO:0000256" key="1">
    <source>
        <dbReference type="SAM" id="MobiDB-lite"/>
    </source>
</evidence>
<feature type="region of interest" description="Disordered" evidence="1">
    <location>
        <begin position="83"/>
        <end position="112"/>
    </location>
</feature>
<sequence>MIYSLIMPLVYLLKDWKGVGELVNGVEVALEYTAERGIALLKQNPELYWQILAEAASIAQGKEQAEAGYDKKAIAAQRWLSEFGGKGGKRQDGSGEKLRLPPIPETRNRPGA</sequence>
<dbReference type="EMBL" id="UGAW01000001">
    <property type="protein sequence ID" value="STG54472.1"/>
    <property type="molecule type" value="Genomic_DNA"/>
</dbReference>
<reference evidence="2 3" key="1">
    <citation type="submission" date="2018-06" db="EMBL/GenBank/DDBJ databases">
        <authorList>
            <consortium name="Pathogen Informatics"/>
            <person name="Doyle S."/>
        </authorList>
    </citation>
    <scope>NUCLEOTIDE SEQUENCE [LARGE SCALE GENOMIC DNA]</scope>
    <source>
        <strain evidence="2 3">NCTC11112</strain>
    </source>
</reference>
<protein>
    <submittedName>
        <fullName evidence="2">Rac prophage protein</fullName>
    </submittedName>
</protein>
<proteinExistence type="predicted"/>
<evidence type="ECO:0000313" key="3">
    <source>
        <dbReference type="Proteomes" id="UP000254817"/>
    </source>
</evidence>
<feature type="compositionally biased region" description="Basic and acidic residues" evidence="1">
    <location>
        <begin position="89"/>
        <end position="99"/>
    </location>
</feature>